<dbReference type="InterPro" id="IPR000061">
    <property type="entry name" value="Surp"/>
</dbReference>
<protein>
    <recommendedName>
        <fullName evidence="2">SURP motif domain-containing protein</fullName>
    </recommendedName>
</protein>
<evidence type="ECO:0000256" key="1">
    <source>
        <dbReference type="ARBA" id="ARBA00022664"/>
    </source>
</evidence>
<dbReference type="Pfam" id="PF01805">
    <property type="entry name" value="Surp"/>
    <property type="match status" value="1"/>
</dbReference>
<organism evidence="3 4">
    <name type="scientific">Heracleum sosnowskyi</name>
    <dbReference type="NCBI Taxonomy" id="360622"/>
    <lineage>
        <taxon>Eukaryota</taxon>
        <taxon>Viridiplantae</taxon>
        <taxon>Streptophyta</taxon>
        <taxon>Embryophyta</taxon>
        <taxon>Tracheophyta</taxon>
        <taxon>Spermatophyta</taxon>
        <taxon>Magnoliopsida</taxon>
        <taxon>eudicotyledons</taxon>
        <taxon>Gunneridae</taxon>
        <taxon>Pentapetalae</taxon>
        <taxon>asterids</taxon>
        <taxon>campanulids</taxon>
        <taxon>Apiales</taxon>
        <taxon>Apiaceae</taxon>
        <taxon>Apioideae</taxon>
        <taxon>apioid superclade</taxon>
        <taxon>Tordylieae</taxon>
        <taxon>Tordyliinae</taxon>
        <taxon>Heracleum</taxon>
    </lineage>
</organism>
<evidence type="ECO:0000259" key="2">
    <source>
        <dbReference type="Pfam" id="PF01805"/>
    </source>
</evidence>
<accession>A0AAD8N3Q0</accession>
<keyword evidence="1" id="KW-0507">mRNA processing</keyword>
<sequence length="108" mass="12430">MFSVPSQKSQLVLTPCVLDIIVAPRKDDHVVDTMAPSWRLCLILRKLSWKELGCGNPLFSFLFDSGSKEHVYHVWRLYSSAQDFIPLYNNDILKTGRATCWHNGMEVF</sequence>
<gene>
    <name evidence="3" type="ORF">POM88_000135</name>
</gene>
<name>A0AAD8N3Q0_9APIA</name>
<proteinExistence type="predicted"/>
<evidence type="ECO:0000313" key="3">
    <source>
        <dbReference type="EMBL" id="KAK1400530.1"/>
    </source>
</evidence>
<dbReference type="SUPFAM" id="SSF109905">
    <property type="entry name" value="Surp module (SWAP domain)"/>
    <property type="match status" value="1"/>
</dbReference>
<dbReference type="AlphaFoldDB" id="A0AAD8N3Q0"/>
<keyword evidence="4" id="KW-1185">Reference proteome</keyword>
<dbReference type="Proteomes" id="UP001237642">
    <property type="component" value="Unassembled WGS sequence"/>
</dbReference>
<dbReference type="GO" id="GO:0006397">
    <property type="term" value="P:mRNA processing"/>
    <property type="evidence" value="ECO:0007669"/>
    <property type="project" value="UniProtKB-KW"/>
</dbReference>
<comment type="caution">
    <text evidence="3">The sequence shown here is derived from an EMBL/GenBank/DDBJ whole genome shotgun (WGS) entry which is preliminary data.</text>
</comment>
<feature type="domain" description="SURP motif" evidence="2">
    <location>
        <begin position="55"/>
        <end position="79"/>
    </location>
</feature>
<dbReference type="InterPro" id="IPR035967">
    <property type="entry name" value="SWAP/Surp_sf"/>
</dbReference>
<dbReference type="EMBL" id="JAUIZM010000001">
    <property type="protein sequence ID" value="KAK1400530.1"/>
    <property type="molecule type" value="Genomic_DNA"/>
</dbReference>
<reference evidence="3" key="1">
    <citation type="submission" date="2023-02" db="EMBL/GenBank/DDBJ databases">
        <title>Genome of toxic invasive species Heracleum sosnowskyi carries increased number of genes despite the absence of recent whole-genome duplications.</title>
        <authorList>
            <person name="Schelkunov M."/>
            <person name="Shtratnikova V."/>
            <person name="Makarenko M."/>
            <person name="Klepikova A."/>
            <person name="Omelchenko D."/>
            <person name="Novikova G."/>
            <person name="Obukhova E."/>
            <person name="Bogdanov V."/>
            <person name="Penin A."/>
            <person name="Logacheva M."/>
        </authorList>
    </citation>
    <scope>NUCLEOTIDE SEQUENCE</scope>
    <source>
        <strain evidence="3">Hsosn_3</strain>
        <tissue evidence="3">Leaf</tissue>
    </source>
</reference>
<reference evidence="3" key="2">
    <citation type="submission" date="2023-05" db="EMBL/GenBank/DDBJ databases">
        <authorList>
            <person name="Schelkunov M.I."/>
        </authorList>
    </citation>
    <scope>NUCLEOTIDE SEQUENCE</scope>
    <source>
        <strain evidence="3">Hsosn_3</strain>
        <tissue evidence="3">Leaf</tissue>
    </source>
</reference>
<dbReference type="GO" id="GO:0003723">
    <property type="term" value="F:RNA binding"/>
    <property type="evidence" value="ECO:0007669"/>
    <property type="project" value="InterPro"/>
</dbReference>
<evidence type="ECO:0000313" key="4">
    <source>
        <dbReference type="Proteomes" id="UP001237642"/>
    </source>
</evidence>